<dbReference type="SUPFAM" id="SSF81383">
    <property type="entry name" value="F-box domain"/>
    <property type="match status" value="1"/>
</dbReference>
<protein>
    <recommendedName>
        <fullName evidence="1">F-box domain-containing protein</fullName>
    </recommendedName>
</protein>
<keyword evidence="3" id="KW-1185">Reference proteome</keyword>
<dbReference type="eggNOG" id="ENOG502SM03">
    <property type="taxonomic scope" value="Eukaryota"/>
</dbReference>
<name>S7QCQ7_GLOTA</name>
<dbReference type="SMART" id="SM00256">
    <property type="entry name" value="FBOX"/>
    <property type="match status" value="1"/>
</dbReference>
<dbReference type="GeneID" id="19308435"/>
<evidence type="ECO:0000259" key="1">
    <source>
        <dbReference type="PROSITE" id="PS50181"/>
    </source>
</evidence>
<evidence type="ECO:0000313" key="2">
    <source>
        <dbReference type="EMBL" id="EPQ57661.1"/>
    </source>
</evidence>
<dbReference type="KEGG" id="gtr:GLOTRDRAFT_74568"/>
<accession>S7QCQ7</accession>
<dbReference type="AlphaFoldDB" id="S7QCQ7"/>
<dbReference type="Pfam" id="PF00646">
    <property type="entry name" value="F-box"/>
    <property type="match status" value="1"/>
</dbReference>
<dbReference type="EMBL" id="KB469299">
    <property type="protein sequence ID" value="EPQ57661.1"/>
    <property type="molecule type" value="Genomic_DNA"/>
</dbReference>
<dbReference type="InterPro" id="IPR036047">
    <property type="entry name" value="F-box-like_dom_sf"/>
</dbReference>
<feature type="domain" description="F-box" evidence="1">
    <location>
        <begin position="1"/>
        <end position="47"/>
    </location>
</feature>
<dbReference type="Proteomes" id="UP000030669">
    <property type="component" value="Unassembled WGS sequence"/>
</dbReference>
<dbReference type="InterPro" id="IPR001810">
    <property type="entry name" value="F-box_dom"/>
</dbReference>
<dbReference type="OMA" id="CFLLNNY"/>
<organism evidence="2 3">
    <name type="scientific">Gloeophyllum trabeum (strain ATCC 11539 / FP-39264 / Madison 617)</name>
    <name type="common">Brown rot fungus</name>
    <dbReference type="NCBI Taxonomy" id="670483"/>
    <lineage>
        <taxon>Eukaryota</taxon>
        <taxon>Fungi</taxon>
        <taxon>Dikarya</taxon>
        <taxon>Basidiomycota</taxon>
        <taxon>Agaricomycotina</taxon>
        <taxon>Agaricomycetes</taxon>
        <taxon>Gloeophyllales</taxon>
        <taxon>Gloeophyllaceae</taxon>
        <taxon>Gloeophyllum</taxon>
    </lineage>
</organism>
<evidence type="ECO:0000313" key="3">
    <source>
        <dbReference type="Proteomes" id="UP000030669"/>
    </source>
</evidence>
<dbReference type="RefSeq" id="XP_007864717.1">
    <property type="nucleotide sequence ID" value="XM_007866526.1"/>
</dbReference>
<reference evidence="2 3" key="1">
    <citation type="journal article" date="2012" name="Science">
        <title>The Paleozoic origin of enzymatic lignin decomposition reconstructed from 31 fungal genomes.</title>
        <authorList>
            <person name="Floudas D."/>
            <person name="Binder M."/>
            <person name="Riley R."/>
            <person name="Barry K."/>
            <person name="Blanchette R.A."/>
            <person name="Henrissat B."/>
            <person name="Martinez A.T."/>
            <person name="Otillar R."/>
            <person name="Spatafora J.W."/>
            <person name="Yadav J.S."/>
            <person name="Aerts A."/>
            <person name="Benoit I."/>
            <person name="Boyd A."/>
            <person name="Carlson A."/>
            <person name="Copeland A."/>
            <person name="Coutinho P.M."/>
            <person name="de Vries R.P."/>
            <person name="Ferreira P."/>
            <person name="Findley K."/>
            <person name="Foster B."/>
            <person name="Gaskell J."/>
            <person name="Glotzer D."/>
            <person name="Gorecki P."/>
            <person name="Heitman J."/>
            <person name="Hesse C."/>
            <person name="Hori C."/>
            <person name="Igarashi K."/>
            <person name="Jurgens J.A."/>
            <person name="Kallen N."/>
            <person name="Kersten P."/>
            <person name="Kohler A."/>
            <person name="Kuees U."/>
            <person name="Kumar T.K.A."/>
            <person name="Kuo A."/>
            <person name="LaButti K."/>
            <person name="Larrondo L.F."/>
            <person name="Lindquist E."/>
            <person name="Ling A."/>
            <person name="Lombard V."/>
            <person name="Lucas S."/>
            <person name="Lundell T."/>
            <person name="Martin R."/>
            <person name="McLaughlin D.J."/>
            <person name="Morgenstern I."/>
            <person name="Morin E."/>
            <person name="Murat C."/>
            <person name="Nagy L.G."/>
            <person name="Nolan M."/>
            <person name="Ohm R.A."/>
            <person name="Patyshakuliyeva A."/>
            <person name="Rokas A."/>
            <person name="Ruiz-Duenas F.J."/>
            <person name="Sabat G."/>
            <person name="Salamov A."/>
            <person name="Samejima M."/>
            <person name="Schmutz J."/>
            <person name="Slot J.C."/>
            <person name="St John F."/>
            <person name="Stenlid J."/>
            <person name="Sun H."/>
            <person name="Sun S."/>
            <person name="Syed K."/>
            <person name="Tsang A."/>
            <person name="Wiebenga A."/>
            <person name="Young D."/>
            <person name="Pisabarro A."/>
            <person name="Eastwood D.C."/>
            <person name="Martin F."/>
            <person name="Cullen D."/>
            <person name="Grigoriev I.V."/>
            <person name="Hibbett D.S."/>
        </authorList>
    </citation>
    <scope>NUCLEOTIDE SEQUENCE [LARGE SCALE GENOMIC DNA]</scope>
    <source>
        <strain evidence="2 3">ATCC 11539</strain>
    </source>
</reference>
<sequence length="555" mass="62054">MASLVGLPTELLVRCLYFLEYIDLLACRAVNRLLNTVINESSLLQYTIELAAAHAEDNPYCDLPASEKLRQLKARQNGWLYFNVAETIAVDVKHRPSGIYDFTGGVYLLGEAPHFGGPRPTKGLQYIRLPSLGEARAIRGELPWHGIDVKEDIVDVGLAVQEHDLIAVVTHAAIIGPNSRTFISFQILQFSTGKPHPLAAQPVIPVVEATTLFGHISVGIEIVGDLLVLLLTFPFALDAEDRLYVFDWKTGDVKLTHTARGMTYTSFTFLSPTTIVLPNLQAATLELCDLTDPDPGPPPRLKIHTRLGLPRLYSTCRIMRVGCRGEPNPAPSPRGPRYPRDPAPFHDAPADAIIVFNLLIQEQPLLQQLTSVSFVVHRSSLLARLAAGAQVPWARWGPRATRWFDSDDVPTRWITTTCGQRYVTTADELPSRVTVMDFGRHAVGRALARAVPVELEDGKRVWVHVLPSTLPDQLNVFEEEVTSELPYVETISDLEFEYDAVLMDEERIIGMKMDDVNDRVDQIDILYMSKEEQARPTYRLTEVDYWNSLGMDDDI</sequence>
<proteinExistence type="predicted"/>
<dbReference type="HOGENOM" id="CLU_007279_0_0_1"/>
<dbReference type="OrthoDB" id="2751409at2759"/>
<dbReference type="CDD" id="cd09917">
    <property type="entry name" value="F-box_SF"/>
    <property type="match status" value="1"/>
</dbReference>
<gene>
    <name evidence="2" type="ORF">GLOTRDRAFT_74568</name>
</gene>
<dbReference type="PROSITE" id="PS50181">
    <property type="entry name" value="FBOX"/>
    <property type="match status" value="1"/>
</dbReference>